<feature type="compositionally biased region" description="Low complexity" evidence="6">
    <location>
        <begin position="651"/>
        <end position="662"/>
    </location>
</feature>
<dbReference type="InterPro" id="IPR017853">
    <property type="entry name" value="GH"/>
</dbReference>
<dbReference type="SUPFAM" id="SSF51445">
    <property type="entry name" value="(Trans)glycosidases"/>
    <property type="match status" value="1"/>
</dbReference>
<evidence type="ECO:0000259" key="8">
    <source>
        <dbReference type="Pfam" id="PF18120"/>
    </source>
</evidence>
<dbReference type="InterPro" id="IPR013529">
    <property type="entry name" value="Glyco_hydro_42_N"/>
</dbReference>
<feature type="compositionally biased region" description="Polar residues" evidence="6">
    <location>
        <begin position="602"/>
        <end position="625"/>
    </location>
</feature>
<feature type="non-terminal residue" evidence="9">
    <location>
        <position position="867"/>
    </location>
</feature>
<keyword evidence="4" id="KW-0378">Hydrolase</keyword>
<name>A0A8H6R695_9PEZI</name>
<evidence type="ECO:0000256" key="5">
    <source>
        <dbReference type="ARBA" id="ARBA00023295"/>
    </source>
</evidence>
<dbReference type="OrthoDB" id="1657402at2759"/>
<evidence type="ECO:0000256" key="4">
    <source>
        <dbReference type="ARBA" id="ARBA00022801"/>
    </source>
</evidence>
<sequence>LHKPPSRHVKTPRGFDFLGSNGVQSTVSKAATAIPHLRSTELSKQLIVNDEPFLMLAGELQNSSFTSAAFMKEQWPKLKAANLNTVLGCITWEQFEPEEGAFDAEELEKLILDARTFGMRLVLLWFGSFKNGLSSYTPSWVKLNPKRFPRAEIRTSTNESEAINCLSLFGEEAQKADAVAFKNLMHQIKIIDEEHSTVIMVQVENEVGLLGDSRDRNALAEQRFREPVPSALLEILERDWSRLTDTLKSTLSEWRECGFKKDITWAQIPGSRVHVDELFMAYHYALYLNTVTEAGKEVYPLPMFTNVWQNYSSADRDKNLNKAVLTVLDAAGGSLPGHYPSGGANDTVIDIWQTFAPRLDFIAPDVYLNDYEISCKKYRHRGQPLFIPEQRRDEYGARRIWAAYFSYQALGAAPFGIDTLSPKENPFRKHYELLASVAPIVLKAQTRTNASVGFFFDELNDNGTDPSEVRRVDMAGWNLTIERSFVFGKPSAGSGAVVHLQDNQFLLLGWGFQVKFKSLDERGYFSGLLRFEEKEVIDSKTGELRTLRHLNGDETRSGKCAVMPSESPDYGVFPIAITVPARTGIALVEPYALFPDDEHQIAGNQKAEQTHSRSGTTSTRLNSHSHLAMAPNNKKRKPQSLQSGRPPVAQKSTPKTLSSKTTQAKIVKFHQLNKSLATATDPQTITQIKSELDALGGLKAYQEASILGQSVTRGGDSSIVLVDWLRQKPQEKAPKGENLCLRMLEIGALSTKNACSKSSLFSEILRIDLNSVAPGILKQDFMLRPLPTSPSSFFDIISLSLVLNFVPTPEGRGEMLRRTTKFLKPDEENKGGMLFLVLPAPCVLNSRYFDDERLEQIMGSLGYIPGI</sequence>
<protein>
    <submittedName>
        <fullName evidence="9">25S rRNA (Adenine(2142)-N(1))-methyltransferase</fullName>
    </submittedName>
</protein>
<dbReference type="Pfam" id="PF11968">
    <property type="entry name" value="Bmt2"/>
    <property type="match status" value="1"/>
</dbReference>
<dbReference type="FunFam" id="3.20.20.80:FF:000135">
    <property type="entry name" value="Beta-galactosidase, putative, bgl35A"/>
    <property type="match status" value="1"/>
</dbReference>
<dbReference type="GO" id="GO:0009341">
    <property type="term" value="C:beta-galactosidase complex"/>
    <property type="evidence" value="ECO:0007669"/>
    <property type="project" value="InterPro"/>
</dbReference>
<evidence type="ECO:0000256" key="2">
    <source>
        <dbReference type="ARBA" id="ARBA00022679"/>
    </source>
</evidence>
<dbReference type="GO" id="GO:0004565">
    <property type="term" value="F:beta-galactosidase activity"/>
    <property type="evidence" value="ECO:0007669"/>
    <property type="project" value="InterPro"/>
</dbReference>
<evidence type="ECO:0000259" key="7">
    <source>
        <dbReference type="Pfam" id="PF02449"/>
    </source>
</evidence>
<dbReference type="PANTHER" id="PTHR21008">
    <property type="entry name" value="S-ADENOSYLMETHIONINE SENSOR UPSTREAM OF MTORC1-RELATED"/>
    <property type="match status" value="1"/>
</dbReference>
<dbReference type="PANTHER" id="PTHR21008:SF1">
    <property type="entry name" value="25S RRNA (ADENINE(2142)-N(1))-METHYLTRANSFERASE"/>
    <property type="match status" value="1"/>
</dbReference>
<comment type="caution">
    <text evidence="9">The sequence shown here is derived from an EMBL/GenBank/DDBJ whole genome shotgun (WGS) entry which is preliminary data.</text>
</comment>
<dbReference type="AlphaFoldDB" id="A0A8H6R695"/>
<reference evidence="9" key="1">
    <citation type="submission" date="2020-04" db="EMBL/GenBank/DDBJ databases">
        <title>Draft genome resource of the tomato pathogen Pseudocercospora fuligena.</title>
        <authorList>
            <person name="Zaccaron A."/>
        </authorList>
    </citation>
    <scope>NUCLEOTIDE SEQUENCE</scope>
    <source>
        <strain evidence="9">PF001</strain>
    </source>
</reference>
<evidence type="ECO:0000256" key="6">
    <source>
        <dbReference type="SAM" id="MobiDB-lite"/>
    </source>
</evidence>
<gene>
    <name evidence="9" type="ORF">HII31_13327</name>
</gene>
<dbReference type="Pfam" id="PF18120">
    <property type="entry name" value="DUF5597"/>
    <property type="match status" value="1"/>
</dbReference>
<keyword evidence="5" id="KW-0326">Glycosidase</keyword>
<feature type="domain" description="Glycoside hydrolase family 42 N-terminal" evidence="7">
    <location>
        <begin position="71"/>
        <end position="228"/>
    </location>
</feature>
<evidence type="ECO:0000313" key="10">
    <source>
        <dbReference type="Proteomes" id="UP000660729"/>
    </source>
</evidence>
<proteinExistence type="predicted"/>
<dbReference type="Pfam" id="PF02449">
    <property type="entry name" value="Glyco_hydro_42"/>
    <property type="match status" value="1"/>
</dbReference>
<dbReference type="Proteomes" id="UP000660729">
    <property type="component" value="Unassembled WGS sequence"/>
</dbReference>
<dbReference type="Gene3D" id="3.20.20.80">
    <property type="entry name" value="Glycosidases"/>
    <property type="match status" value="1"/>
</dbReference>
<dbReference type="GO" id="GO:0005975">
    <property type="term" value="P:carbohydrate metabolic process"/>
    <property type="evidence" value="ECO:0007669"/>
    <property type="project" value="InterPro"/>
</dbReference>
<feature type="region of interest" description="Disordered" evidence="6">
    <location>
        <begin position="602"/>
        <end position="662"/>
    </location>
</feature>
<organism evidence="9 10">
    <name type="scientific">Pseudocercospora fuligena</name>
    <dbReference type="NCBI Taxonomy" id="685502"/>
    <lineage>
        <taxon>Eukaryota</taxon>
        <taxon>Fungi</taxon>
        <taxon>Dikarya</taxon>
        <taxon>Ascomycota</taxon>
        <taxon>Pezizomycotina</taxon>
        <taxon>Dothideomycetes</taxon>
        <taxon>Dothideomycetidae</taxon>
        <taxon>Mycosphaerellales</taxon>
        <taxon>Mycosphaerellaceae</taxon>
        <taxon>Pseudocercospora</taxon>
    </lineage>
</organism>
<dbReference type="InterPro" id="IPR021867">
    <property type="entry name" value="Bmt2/SAMTOR"/>
</dbReference>
<dbReference type="GO" id="GO:0016433">
    <property type="term" value="F:rRNA (adenine) methyltransferase activity"/>
    <property type="evidence" value="ECO:0007669"/>
    <property type="project" value="TreeGrafter"/>
</dbReference>
<feature type="non-terminal residue" evidence="9">
    <location>
        <position position="1"/>
    </location>
</feature>
<evidence type="ECO:0000256" key="1">
    <source>
        <dbReference type="ARBA" id="ARBA00022603"/>
    </source>
</evidence>
<keyword evidence="3" id="KW-0949">S-adenosyl-L-methionine</keyword>
<evidence type="ECO:0000256" key="3">
    <source>
        <dbReference type="ARBA" id="ARBA00022691"/>
    </source>
</evidence>
<keyword evidence="2 9" id="KW-0808">Transferase</keyword>
<feature type="domain" description="DUF5597" evidence="8">
    <location>
        <begin position="427"/>
        <end position="559"/>
    </location>
</feature>
<evidence type="ECO:0000313" key="9">
    <source>
        <dbReference type="EMBL" id="KAF7185348.1"/>
    </source>
</evidence>
<dbReference type="GO" id="GO:0005730">
    <property type="term" value="C:nucleolus"/>
    <property type="evidence" value="ECO:0007669"/>
    <property type="project" value="TreeGrafter"/>
</dbReference>
<accession>A0A8H6R695</accession>
<dbReference type="EMBL" id="JABCIY010000338">
    <property type="protein sequence ID" value="KAF7185348.1"/>
    <property type="molecule type" value="Genomic_DNA"/>
</dbReference>
<keyword evidence="1 9" id="KW-0489">Methyltransferase</keyword>
<dbReference type="InterPro" id="IPR040719">
    <property type="entry name" value="DUF5597"/>
</dbReference>
<keyword evidence="10" id="KW-1185">Reference proteome</keyword>
<dbReference type="Gene3D" id="2.60.220.20">
    <property type="entry name" value="putative beta-Galactosidase from caulobacter crescentus"/>
    <property type="match status" value="1"/>
</dbReference>